<name>A0A0F9N5A6_9ZZZZ</name>
<accession>A0A0F9N5A6</accession>
<sequence length="55" mass="6627">MNAIQQLEELKNKYPPIIKPNDTYKTRSNKINDLRKGTKKILNLIIINRFLFRRI</sequence>
<dbReference type="AlphaFoldDB" id="A0A0F9N5A6"/>
<proteinExistence type="predicted"/>
<reference evidence="1" key="1">
    <citation type="journal article" date="2015" name="Nature">
        <title>Complex archaea that bridge the gap between prokaryotes and eukaryotes.</title>
        <authorList>
            <person name="Spang A."/>
            <person name="Saw J.H."/>
            <person name="Jorgensen S.L."/>
            <person name="Zaremba-Niedzwiedzka K."/>
            <person name="Martijn J."/>
            <person name="Lind A.E."/>
            <person name="van Eijk R."/>
            <person name="Schleper C."/>
            <person name="Guy L."/>
            <person name="Ettema T.J."/>
        </authorList>
    </citation>
    <scope>NUCLEOTIDE SEQUENCE</scope>
</reference>
<comment type="caution">
    <text evidence="1">The sequence shown here is derived from an EMBL/GenBank/DDBJ whole genome shotgun (WGS) entry which is preliminary data.</text>
</comment>
<protein>
    <submittedName>
        <fullName evidence="1">Uncharacterized protein</fullName>
    </submittedName>
</protein>
<gene>
    <name evidence="1" type="ORF">LCGC14_1009020</name>
</gene>
<evidence type="ECO:0000313" key="1">
    <source>
        <dbReference type="EMBL" id="KKN13174.1"/>
    </source>
</evidence>
<dbReference type="EMBL" id="LAZR01003951">
    <property type="protein sequence ID" value="KKN13174.1"/>
    <property type="molecule type" value="Genomic_DNA"/>
</dbReference>
<organism evidence="1">
    <name type="scientific">marine sediment metagenome</name>
    <dbReference type="NCBI Taxonomy" id="412755"/>
    <lineage>
        <taxon>unclassified sequences</taxon>
        <taxon>metagenomes</taxon>
        <taxon>ecological metagenomes</taxon>
    </lineage>
</organism>